<gene>
    <name evidence="5" type="ORF">PBY51_014169</name>
</gene>
<dbReference type="PRINTS" id="PR02056">
    <property type="entry name" value="PROTEINF105A"/>
</dbReference>
<sequence length="738" mass="80550">MGNCCCRTESPCGSAEETSGLLNDDSKATVPTGDTAIGGACGPEGDDNIKKMLDEQSLKPKAALKAKQSAEVVEKEPNNTQENGALQKEVIQKATPSPRKSSKLKEKSATVTDEVIKDSPAEPLQCTFVPPQRDPASAEWDFLTARNAAPEEENPASAQDKFPDSSSLINDALCPENHTTGHITLDITQDNGEEAGSIVTTESSAVAEPSEESSPHNEVLSVPNPQPTAAAGQMPSISAVRQEDDKESASCALLEDPETRSSSVCEEAGPEDINSHAACESSPGSESDGRNHSDEEPEAASCVREPETSAPADASGSLNADQDAQADLECSKEVPSLENFEKDVEEDTLLKGQDENEDVFKVKEEEDGMKVEDAQTEAETEAREDAENQEVTGEETQLAESSSADVKAEDETLVPQKEDSAEDGLGTSEEDLYRGAEELSESQENEPESTLLKVEDRCSLAPAVDILSYSEREWKGNTAKSALIKKGYKEMSQKFVSVRRVRGDNYCALRATLFQVLSHSTQLPEWLQDEDVHMLPERLEAQEGLISQWRFPGDCLQGVGAGDAILQLKGYMELLRDKWQAAADCPSAVDRQQLCERVFQGGEEELGLMEALKLLMLGRAVELHGCMQGGGDVPLFCWLLFARDSSDCPRSFLCNHLRHVGLSAGLEQVEMFLLGYALHCTIHVYRLYKADTEEFVTYYPDDHKDDWPCVCLVTEDDRHYNVPVKETAEELDKPLNSS</sequence>
<keyword evidence="3" id="KW-0963">Cytoplasm</keyword>
<feature type="compositionally biased region" description="Basic and acidic residues" evidence="4">
    <location>
        <begin position="103"/>
        <end position="120"/>
    </location>
</feature>
<evidence type="ECO:0000256" key="3">
    <source>
        <dbReference type="ARBA" id="ARBA00022490"/>
    </source>
</evidence>
<dbReference type="PANTHER" id="PTHR33662:SF3">
    <property type="entry name" value="FIBROUS SHEATH CABYR-BINDING PROTEIN-LIKE-RELATED"/>
    <property type="match status" value="1"/>
</dbReference>
<evidence type="ECO:0000256" key="2">
    <source>
        <dbReference type="ARBA" id="ARBA00010267"/>
    </source>
</evidence>
<dbReference type="InterPro" id="IPR023236">
    <property type="entry name" value="OTULINL"/>
</dbReference>
<dbReference type="Pfam" id="PF16218">
    <property type="entry name" value="Peptidase_C101"/>
    <property type="match status" value="1"/>
</dbReference>
<feature type="compositionally biased region" description="Polar residues" evidence="4">
    <location>
        <begin position="177"/>
        <end position="190"/>
    </location>
</feature>
<reference evidence="5 6" key="2">
    <citation type="journal article" date="2023" name="Mol. Biol. Evol.">
        <title>Genomics of Secondarily Temperate Adaptation in the Only Non-Antarctic Icefish.</title>
        <authorList>
            <person name="Rivera-Colon A.G."/>
            <person name="Rayamajhi N."/>
            <person name="Minhas B.F."/>
            <person name="Madrigal G."/>
            <person name="Bilyk K.T."/>
            <person name="Yoon V."/>
            <person name="Hune M."/>
            <person name="Gregory S."/>
            <person name="Cheng C.H.C."/>
            <person name="Catchen J.M."/>
        </authorList>
    </citation>
    <scope>NUCLEOTIDE SEQUENCE [LARGE SCALE GENOMIC DNA]</scope>
    <source>
        <strain evidence="5">JMC-PN-2008</strain>
    </source>
</reference>
<keyword evidence="6" id="KW-1185">Reference proteome</keyword>
<feature type="compositionally biased region" description="Basic and acidic residues" evidence="4">
    <location>
        <begin position="47"/>
        <end position="58"/>
    </location>
</feature>
<dbReference type="Proteomes" id="UP001346869">
    <property type="component" value="Unassembled WGS sequence"/>
</dbReference>
<proteinExistence type="inferred from homology"/>
<feature type="compositionally biased region" description="Polar residues" evidence="4">
    <location>
        <begin position="389"/>
        <end position="404"/>
    </location>
</feature>
<dbReference type="GO" id="GO:0004843">
    <property type="term" value="F:cysteine-type deubiquitinase activity"/>
    <property type="evidence" value="ECO:0007669"/>
    <property type="project" value="TreeGrafter"/>
</dbReference>
<comment type="similarity">
    <text evidence="2">Belongs to the peptidase C65 family. Otulin subfamily.</text>
</comment>
<feature type="compositionally biased region" description="Basic and acidic residues" evidence="4">
    <location>
        <begin position="348"/>
        <end position="373"/>
    </location>
</feature>
<evidence type="ECO:0000256" key="1">
    <source>
        <dbReference type="ARBA" id="ARBA00004496"/>
    </source>
</evidence>
<dbReference type="GO" id="GO:1990108">
    <property type="term" value="P:protein linear deubiquitination"/>
    <property type="evidence" value="ECO:0007669"/>
    <property type="project" value="TreeGrafter"/>
</dbReference>
<dbReference type="PANTHER" id="PTHR33662">
    <property type="entry name" value="OTU DEUBIQUITINASE WITH LINEAR LINKAGE-SPECIFICITY A-RELATED"/>
    <property type="match status" value="1"/>
</dbReference>
<name>A0AAN7WWD6_ELEMC</name>
<reference evidence="5 6" key="1">
    <citation type="journal article" date="2023" name="Genes (Basel)">
        <title>Chromosome-Level Genome Assembly and Circadian Gene Repertoire of the Patagonia Blennie Eleginops maclovinus-The Closest Ancestral Proxy of Antarctic Cryonotothenioids.</title>
        <authorList>
            <person name="Cheng C.C."/>
            <person name="Rivera-Colon A.G."/>
            <person name="Minhas B.F."/>
            <person name="Wilson L."/>
            <person name="Rayamajhi N."/>
            <person name="Vargas-Chacoff L."/>
            <person name="Catchen J.M."/>
        </authorList>
    </citation>
    <scope>NUCLEOTIDE SEQUENCE [LARGE SCALE GENOMIC DNA]</scope>
    <source>
        <strain evidence="5">JMC-PN-2008</strain>
    </source>
</reference>
<evidence type="ECO:0000313" key="6">
    <source>
        <dbReference type="Proteomes" id="UP001346869"/>
    </source>
</evidence>
<dbReference type="InterPro" id="IPR023235">
    <property type="entry name" value="FAM105"/>
</dbReference>
<evidence type="ECO:0000313" key="5">
    <source>
        <dbReference type="EMBL" id="KAK5849870.1"/>
    </source>
</evidence>
<dbReference type="GO" id="GO:0005737">
    <property type="term" value="C:cytoplasm"/>
    <property type="evidence" value="ECO:0007669"/>
    <property type="project" value="UniProtKB-SubCell"/>
</dbReference>
<dbReference type="PRINTS" id="PR02055">
    <property type="entry name" value="PROTEINF105"/>
</dbReference>
<accession>A0AAN7WWD6</accession>
<organism evidence="5 6">
    <name type="scientific">Eleginops maclovinus</name>
    <name type="common">Patagonian blennie</name>
    <name type="synonym">Eleginus maclovinus</name>
    <dbReference type="NCBI Taxonomy" id="56733"/>
    <lineage>
        <taxon>Eukaryota</taxon>
        <taxon>Metazoa</taxon>
        <taxon>Chordata</taxon>
        <taxon>Craniata</taxon>
        <taxon>Vertebrata</taxon>
        <taxon>Euteleostomi</taxon>
        <taxon>Actinopterygii</taxon>
        <taxon>Neopterygii</taxon>
        <taxon>Teleostei</taxon>
        <taxon>Neoteleostei</taxon>
        <taxon>Acanthomorphata</taxon>
        <taxon>Eupercaria</taxon>
        <taxon>Perciformes</taxon>
        <taxon>Notothenioidei</taxon>
        <taxon>Eleginopidae</taxon>
        <taxon>Eleginops</taxon>
    </lineage>
</organism>
<protein>
    <submittedName>
        <fullName evidence="5">Uncharacterized protein</fullName>
    </submittedName>
</protein>
<comment type="caution">
    <text evidence="5">The sequence shown here is derived from an EMBL/GenBank/DDBJ whole genome shotgun (WGS) entry which is preliminary data.</text>
</comment>
<dbReference type="AlphaFoldDB" id="A0AAN7WWD6"/>
<feature type="region of interest" description="Disordered" evidence="4">
    <location>
        <begin position="1"/>
        <end position="428"/>
    </location>
</feature>
<dbReference type="EMBL" id="JAUZQC010000023">
    <property type="protein sequence ID" value="KAK5849870.1"/>
    <property type="molecule type" value="Genomic_DNA"/>
</dbReference>
<comment type="subcellular location">
    <subcellularLocation>
        <location evidence="1">Cytoplasm</location>
    </subcellularLocation>
</comment>
<evidence type="ECO:0000256" key="4">
    <source>
        <dbReference type="SAM" id="MobiDB-lite"/>
    </source>
</evidence>